<dbReference type="AlphaFoldDB" id="A0A368GRF1"/>
<keyword evidence="3" id="KW-1185">Reference proteome</keyword>
<evidence type="ECO:0000256" key="1">
    <source>
        <dbReference type="SAM" id="MobiDB-lite"/>
    </source>
</evidence>
<sequence length="454" mass="50128">METDAPELQVLFVVERSEGNVNAIVMIDRILVTVMRCNSSADNSMELVSRTARIAVPASTQTTEKRLGSDTSGAVLVSNVHKPSSRRLNLSQLALVDDRVKAKILEKERERKNIKPHLADSKPKEMRKQSGEVTAVRESNKHTVLITEEPASTKEMQAQPALLSSLPVKKIPVKLPKRYIPDAHPSKQPHSVMPPPSPPAKPQDYNPLTDLLGKELVDFLDPNYETKDDDEAEPDYEDEEFTTMRSSAPPRAVSAERPSVRTVIPIKRIIPTGPTQVHMPPPLSVFHRPLSLTLPQPCDTVGGCLFDRTMCSYSHPDNVPYANHFVRLRVGLSNFVRARVPPGGSSVLETGTNMAESHTVFFDALEWKSGTRLIGCCADITGAQKCPFATPSEAGVLLWQSGSFDCPAHTVKIRFICENFGIEEGECGLDSVRLHRLSDTFLLEPCQKNILSSL</sequence>
<feature type="region of interest" description="Disordered" evidence="1">
    <location>
        <begin position="181"/>
        <end position="202"/>
    </location>
</feature>
<dbReference type="EMBL" id="JOJR01000070">
    <property type="protein sequence ID" value="RCN46942.1"/>
    <property type="molecule type" value="Genomic_DNA"/>
</dbReference>
<gene>
    <name evidence="2" type="ORF">ANCCAN_06982</name>
</gene>
<evidence type="ECO:0000313" key="2">
    <source>
        <dbReference type="EMBL" id="RCN46942.1"/>
    </source>
</evidence>
<feature type="compositionally biased region" description="Acidic residues" evidence="1">
    <location>
        <begin position="227"/>
        <end position="241"/>
    </location>
</feature>
<organism evidence="2 3">
    <name type="scientific">Ancylostoma caninum</name>
    <name type="common">Dog hookworm</name>
    <dbReference type="NCBI Taxonomy" id="29170"/>
    <lineage>
        <taxon>Eukaryota</taxon>
        <taxon>Metazoa</taxon>
        <taxon>Ecdysozoa</taxon>
        <taxon>Nematoda</taxon>
        <taxon>Chromadorea</taxon>
        <taxon>Rhabditida</taxon>
        <taxon>Rhabditina</taxon>
        <taxon>Rhabditomorpha</taxon>
        <taxon>Strongyloidea</taxon>
        <taxon>Ancylostomatidae</taxon>
        <taxon>Ancylostomatinae</taxon>
        <taxon>Ancylostoma</taxon>
    </lineage>
</organism>
<dbReference type="OrthoDB" id="5828686at2759"/>
<comment type="caution">
    <text evidence="2">The sequence shown here is derived from an EMBL/GenBank/DDBJ whole genome shotgun (WGS) entry which is preliminary data.</text>
</comment>
<evidence type="ECO:0000313" key="3">
    <source>
        <dbReference type="Proteomes" id="UP000252519"/>
    </source>
</evidence>
<feature type="region of interest" description="Disordered" evidence="1">
    <location>
        <begin position="224"/>
        <end position="258"/>
    </location>
</feature>
<reference evidence="2 3" key="1">
    <citation type="submission" date="2014-10" db="EMBL/GenBank/DDBJ databases">
        <title>Draft genome of the hookworm Ancylostoma caninum.</title>
        <authorList>
            <person name="Mitreva M."/>
        </authorList>
    </citation>
    <scope>NUCLEOTIDE SEQUENCE [LARGE SCALE GENOMIC DNA]</scope>
    <source>
        <strain evidence="2 3">Baltimore</strain>
    </source>
</reference>
<name>A0A368GRF1_ANCCA</name>
<protein>
    <submittedName>
        <fullName evidence="2">Uncharacterized protein</fullName>
    </submittedName>
</protein>
<feature type="compositionally biased region" description="Pro residues" evidence="1">
    <location>
        <begin position="192"/>
        <end position="201"/>
    </location>
</feature>
<dbReference type="Proteomes" id="UP000252519">
    <property type="component" value="Unassembled WGS sequence"/>
</dbReference>
<accession>A0A368GRF1</accession>
<proteinExistence type="predicted"/>